<dbReference type="SUPFAM" id="SSF52980">
    <property type="entry name" value="Restriction endonuclease-like"/>
    <property type="match status" value="1"/>
</dbReference>
<keyword evidence="2" id="KW-1185">Reference proteome</keyword>
<organism evidence="1 2">
    <name type="scientific">Tepidimonas sediminis</name>
    <dbReference type="NCBI Taxonomy" id="2588941"/>
    <lineage>
        <taxon>Bacteria</taxon>
        <taxon>Pseudomonadati</taxon>
        <taxon>Pseudomonadota</taxon>
        <taxon>Betaproteobacteria</taxon>
        <taxon>Burkholderiales</taxon>
        <taxon>Tepidimonas</taxon>
    </lineage>
</organism>
<dbReference type="EMBL" id="VJND01000005">
    <property type="protein sequence ID" value="TSE25879.1"/>
    <property type="molecule type" value="Genomic_DNA"/>
</dbReference>
<evidence type="ECO:0000313" key="2">
    <source>
        <dbReference type="Proteomes" id="UP000320225"/>
    </source>
</evidence>
<protein>
    <recommendedName>
        <fullName evidence="3">DUF3782 domain-containing protein</fullName>
    </recommendedName>
</protein>
<dbReference type="AlphaFoldDB" id="A0A554WQM1"/>
<dbReference type="InterPro" id="IPR011335">
    <property type="entry name" value="Restrct_endonuc-II-like"/>
</dbReference>
<sequence length="214" mass="24523">MLDCNDVVTATPTVPMTAATELSWDDLKAMIAALAEQGRQTALRLQETDHLIRELREEGRETDRQLRELKRQIGGLGDKFGYFAEGMALPTMERLLRRRFHMEIVNPRSRIRKDGREREYDVLAWANGKVNTVVVVEVKSRVKREAIGRLIERLETLFDCLPELKGKARVGILAGIDWDAGVEEEAQAAGLYTARIRDDMFELTTPKGFRPRRW</sequence>
<dbReference type="PANTHER" id="PTHR38753">
    <property type="entry name" value="SLR1441 PROTEIN"/>
    <property type="match status" value="1"/>
</dbReference>
<comment type="caution">
    <text evidence="1">The sequence shown here is derived from an EMBL/GenBank/DDBJ whole genome shotgun (WGS) entry which is preliminary data.</text>
</comment>
<proteinExistence type="predicted"/>
<accession>A0A554WQM1</accession>
<gene>
    <name evidence="1" type="ORF">Tsedi_01103</name>
</gene>
<dbReference type="Proteomes" id="UP000320225">
    <property type="component" value="Unassembled WGS sequence"/>
</dbReference>
<evidence type="ECO:0008006" key="3">
    <source>
        <dbReference type="Google" id="ProtNLM"/>
    </source>
</evidence>
<name>A0A554WQM1_9BURK</name>
<dbReference type="PANTHER" id="PTHR38753:SF1">
    <property type="entry name" value="SLR1441 PROTEIN"/>
    <property type="match status" value="1"/>
</dbReference>
<evidence type="ECO:0000313" key="1">
    <source>
        <dbReference type="EMBL" id="TSE25879.1"/>
    </source>
</evidence>
<reference evidence="1 2" key="1">
    <citation type="submission" date="2019-07" db="EMBL/GenBank/DDBJ databases">
        <title>Tepidimonas sediminis YIM 72259 draft genome.</title>
        <authorList>
            <person name="Da Costa M.S."/>
            <person name="Froufe H.J.C."/>
            <person name="Egas C."/>
            <person name="Albuquerque L."/>
        </authorList>
    </citation>
    <scope>NUCLEOTIDE SEQUENCE [LARGE SCALE GENOMIC DNA]</scope>
    <source>
        <strain evidence="1 2">YIM 72259</strain>
    </source>
</reference>